<evidence type="ECO:0000313" key="3">
    <source>
        <dbReference type="Proteomes" id="UP001597187"/>
    </source>
</evidence>
<keyword evidence="1" id="KW-1133">Transmembrane helix</keyword>
<evidence type="ECO:0000313" key="2">
    <source>
        <dbReference type="EMBL" id="MFD1513823.1"/>
    </source>
</evidence>
<accession>A0ABD6AW75</accession>
<keyword evidence="1" id="KW-0812">Transmembrane</keyword>
<dbReference type="RefSeq" id="WP_250873789.1">
    <property type="nucleotide sequence ID" value="NZ_JALXFV010000005.1"/>
</dbReference>
<keyword evidence="3" id="KW-1185">Reference proteome</keyword>
<feature type="transmembrane region" description="Helical" evidence="1">
    <location>
        <begin position="64"/>
        <end position="84"/>
    </location>
</feature>
<gene>
    <name evidence="2" type="ORF">ACFSBT_11090</name>
</gene>
<feature type="transmembrane region" description="Helical" evidence="1">
    <location>
        <begin position="23"/>
        <end position="44"/>
    </location>
</feature>
<proteinExistence type="predicted"/>
<organism evidence="2 3">
    <name type="scientific">Halomarina rubra</name>
    <dbReference type="NCBI Taxonomy" id="2071873"/>
    <lineage>
        <taxon>Archaea</taxon>
        <taxon>Methanobacteriati</taxon>
        <taxon>Methanobacteriota</taxon>
        <taxon>Stenosarchaea group</taxon>
        <taxon>Halobacteria</taxon>
        <taxon>Halobacteriales</taxon>
        <taxon>Natronomonadaceae</taxon>
        <taxon>Halomarina</taxon>
    </lineage>
</organism>
<evidence type="ECO:0000256" key="1">
    <source>
        <dbReference type="SAM" id="Phobius"/>
    </source>
</evidence>
<dbReference type="EMBL" id="JBHUDC010000005">
    <property type="protein sequence ID" value="MFD1513823.1"/>
    <property type="molecule type" value="Genomic_DNA"/>
</dbReference>
<comment type="caution">
    <text evidence="2">The sequence shown here is derived from an EMBL/GenBank/DDBJ whole genome shotgun (WGS) entry which is preliminary data.</text>
</comment>
<sequence>MNPVALPGRAVGRVLAWMSDKPLVVSGAVMAVAAMTVLAMRVQALSAPGTTLQTVSLAVVSDVLVAHPAYAVAVLVGVWVVVFWR</sequence>
<name>A0ABD6AW75_9EURY</name>
<reference evidence="2 3" key="1">
    <citation type="journal article" date="2019" name="Int. J. Syst. Evol. Microbiol.">
        <title>The Global Catalogue of Microorganisms (GCM) 10K type strain sequencing project: providing services to taxonomists for standard genome sequencing and annotation.</title>
        <authorList>
            <consortium name="The Broad Institute Genomics Platform"/>
            <consortium name="The Broad Institute Genome Sequencing Center for Infectious Disease"/>
            <person name="Wu L."/>
            <person name="Ma J."/>
        </authorList>
    </citation>
    <scope>NUCLEOTIDE SEQUENCE [LARGE SCALE GENOMIC DNA]</scope>
    <source>
        <strain evidence="2 3">CGMCC 1.12563</strain>
    </source>
</reference>
<dbReference type="AlphaFoldDB" id="A0ABD6AW75"/>
<keyword evidence="1" id="KW-0472">Membrane</keyword>
<protein>
    <submittedName>
        <fullName evidence="2">Uncharacterized protein</fullName>
    </submittedName>
</protein>
<dbReference type="Proteomes" id="UP001597187">
    <property type="component" value="Unassembled WGS sequence"/>
</dbReference>